<feature type="region of interest" description="Disordered" evidence="4">
    <location>
        <begin position="138"/>
        <end position="166"/>
    </location>
</feature>
<dbReference type="InterPro" id="IPR058792">
    <property type="entry name" value="Beta-barrel_RND_2"/>
</dbReference>
<dbReference type="InterPro" id="IPR058625">
    <property type="entry name" value="MdtA-like_BSH"/>
</dbReference>
<evidence type="ECO:0000259" key="6">
    <source>
        <dbReference type="Pfam" id="PF25917"/>
    </source>
</evidence>
<feature type="compositionally biased region" description="Basic and acidic residues" evidence="4">
    <location>
        <begin position="143"/>
        <end position="156"/>
    </location>
</feature>
<keyword evidence="3" id="KW-0813">Transport</keyword>
<evidence type="ECO:0000313" key="9">
    <source>
        <dbReference type="EMBL" id="GHC61225.1"/>
    </source>
</evidence>
<keyword evidence="5" id="KW-0732">Signal</keyword>
<dbReference type="InterPro" id="IPR058627">
    <property type="entry name" value="MdtA-like_C"/>
</dbReference>
<dbReference type="Pfam" id="PF25917">
    <property type="entry name" value="BSH_RND"/>
    <property type="match status" value="1"/>
</dbReference>
<dbReference type="GO" id="GO:1990281">
    <property type="term" value="C:efflux pump complex"/>
    <property type="evidence" value="ECO:0007669"/>
    <property type="project" value="TreeGrafter"/>
</dbReference>
<dbReference type="Pfam" id="PF25967">
    <property type="entry name" value="RND-MFP_C"/>
    <property type="match status" value="1"/>
</dbReference>
<dbReference type="NCBIfam" id="TIGR01730">
    <property type="entry name" value="RND_mfp"/>
    <property type="match status" value="1"/>
</dbReference>
<protein>
    <submittedName>
        <fullName evidence="9">Hemolysin D</fullName>
    </submittedName>
</protein>
<evidence type="ECO:0000256" key="2">
    <source>
        <dbReference type="ARBA" id="ARBA00009477"/>
    </source>
</evidence>
<evidence type="ECO:0000256" key="3">
    <source>
        <dbReference type="ARBA" id="ARBA00022448"/>
    </source>
</evidence>
<feature type="chain" id="PRO_5036688939" evidence="5">
    <location>
        <begin position="29"/>
        <end position="402"/>
    </location>
</feature>
<feature type="signal peptide" evidence="5">
    <location>
        <begin position="1"/>
        <end position="28"/>
    </location>
</feature>
<evidence type="ECO:0000259" key="8">
    <source>
        <dbReference type="Pfam" id="PF25967"/>
    </source>
</evidence>
<reference evidence="9" key="1">
    <citation type="journal article" date="2014" name="Int. J. Syst. Evol. Microbiol.">
        <title>Complete genome sequence of Corynebacterium casei LMG S-19264T (=DSM 44701T), isolated from a smear-ripened cheese.</title>
        <authorList>
            <consortium name="US DOE Joint Genome Institute (JGI-PGF)"/>
            <person name="Walter F."/>
            <person name="Albersmeier A."/>
            <person name="Kalinowski J."/>
            <person name="Ruckert C."/>
        </authorList>
    </citation>
    <scope>NUCLEOTIDE SEQUENCE</scope>
    <source>
        <strain evidence="9">KCTC 23310</strain>
    </source>
</reference>
<dbReference type="EMBL" id="BMYJ01000008">
    <property type="protein sequence ID" value="GHC61225.1"/>
    <property type="molecule type" value="Genomic_DNA"/>
</dbReference>
<comment type="subcellular location">
    <subcellularLocation>
        <location evidence="1">Cell envelope</location>
    </subcellularLocation>
</comment>
<evidence type="ECO:0000313" key="10">
    <source>
        <dbReference type="Proteomes" id="UP000638981"/>
    </source>
</evidence>
<dbReference type="AlphaFoldDB" id="A0A918TSF2"/>
<evidence type="ECO:0000256" key="4">
    <source>
        <dbReference type="SAM" id="MobiDB-lite"/>
    </source>
</evidence>
<gene>
    <name evidence="9" type="ORF">GCM10007315_26520</name>
</gene>
<dbReference type="Proteomes" id="UP000638981">
    <property type="component" value="Unassembled WGS sequence"/>
</dbReference>
<dbReference type="InterPro" id="IPR006143">
    <property type="entry name" value="RND_pump_MFP"/>
</dbReference>
<feature type="domain" description="Multidrug resistance protein MdtA-like C-terminal permuted SH3" evidence="8">
    <location>
        <begin position="325"/>
        <end position="381"/>
    </location>
</feature>
<dbReference type="Gene3D" id="2.40.50.100">
    <property type="match status" value="1"/>
</dbReference>
<evidence type="ECO:0000256" key="1">
    <source>
        <dbReference type="ARBA" id="ARBA00004196"/>
    </source>
</evidence>
<evidence type="ECO:0000256" key="5">
    <source>
        <dbReference type="SAM" id="SignalP"/>
    </source>
</evidence>
<feature type="domain" description="Multidrug resistance protein MdtA-like barrel-sandwich hybrid" evidence="6">
    <location>
        <begin position="72"/>
        <end position="242"/>
    </location>
</feature>
<organism evidence="9 10">
    <name type="scientific">Neogemmobacter tilapiae</name>
    <dbReference type="NCBI Taxonomy" id="875041"/>
    <lineage>
        <taxon>Bacteria</taxon>
        <taxon>Pseudomonadati</taxon>
        <taxon>Pseudomonadota</taxon>
        <taxon>Alphaproteobacteria</taxon>
        <taxon>Rhodobacterales</taxon>
        <taxon>Paracoccaceae</taxon>
        <taxon>Neogemmobacter</taxon>
    </lineage>
</organism>
<comment type="caution">
    <text evidence="9">The sequence shown here is derived from an EMBL/GenBank/DDBJ whole genome shotgun (WGS) entry which is preliminary data.</text>
</comment>
<dbReference type="Gene3D" id="2.40.30.170">
    <property type="match status" value="1"/>
</dbReference>
<name>A0A918TSF2_9RHOB</name>
<sequence length="402" mass="41650">MRMSTKIVLSVSVLALMVGLGTIAPVLAQETEAAETGGEAQIVLPAITVSTVTKRPLRDMVLASGLIGAVEEVQVQPLIEGQPIETLQAEVGDVVTEGQVLATLSLSTLELQKSQFVASLESAKATIAQAEAQVLEAQSSADEAQRVNERTEKLREQGTASQAQADTAQSAAISATARVTVARQSLEAARAQLALAQAQLANVELQLQRTKVVAPVSGEIIQRNALVGGIATAAGQPMFVIVKEGALELRADVTEADLARIKAGQTVTIKAVGATETLTGQVHLVEPRIDTATRLGTARIRIDHPELVRSGMFAEANILAAEHEAVAVPVTAVGSGPDGASVMRISADGAVERVLVKTGIRDGGFVEIVEGLADGQVVVTKAGAFVRPGDKINPVPDTAATN</sequence>
<dbReference type="Gene3D" id="1.10.287.470">
    <property type="entry name" value="Helix hairpin bin"/>
    <property type="match status" value="1"/>
</dbReference>
<dbReference type="GO" id="GO:0015562">
    <property type="term" value="F:efflux transmembrane transporter activity"/>
    <property type="evidence" value="ECO:0007669"/>
    <property type="project" value="TreeGrafter"/>
</dbReference>
<dbReference type="PANTHER" id="PTHR30469:SF15">
    <property type="entry name" value="HLYD FAMILY OF SECRETION PROTEINS"/>
    <property type="match status" value="1"/>
</dbReference>
<reference evidence="9" key="2">
    <citation type="submission" date="2020-09" db="EMBL/GenBank/DDBJ databases">
        <authorList>
            <person name="Sun Q."/>
            <person name="Kim S."/>
        </authorList>
    </citation>
    <scope>NUCLEOTIDE SEQUENCE</scope>
    <source>
        <strain evidence="9">KCTC 23310</strain>
    </source>
</reference>
<dbReference type="SUPFAM" id="SSF111369">
    <property type="entry name" value="HlyD-like secretion proteins"/>
    <property type="match status" value="1"/>
</dbReference>
<proteinExistence type="inferred from homology"/>
<feature type="domain" description="CusB-like beta-barrel" evidence="7">
    <location>
        <begin position="249"/>
        <end position="319"/>
    </location>
</feature>
<keyword evidence="10" id="KW-1185">Reference proteome</keyword>
<evidence type="ECO:0000259" key="7">
    <source>
        <dbReference type="Pfam" id="PF25954"/>
    </source>
</evidence>
<comment type="similarity">
    <text evidence="2">Belongs to the membrane fusion protein (MFP) (TC 8.A.1) family.</text>
</comment>
<dbReference type="Pfam" id="PF25954">
    <property type="entry name" value="Beta-barrel_RND_2"/>
    <property type="match status" value="1"/>
</dbReference>
<dbReference type="PANTHER" id="PTHR30469">
    <property type="entry name" value="MULTIDRUG RESISTANCE PROTEIN MDTA"/>
    <property type="match status" value="1"/>
</dbReference>
<accession>A0A918TSF2</accession>
<dbReference type="Gene3D" id="2.40.420.20">
    <property type="match status" value="1"/>
</dbReference>